<organism evidence="1 2">
    <name type="scientific">Stephania yunnanensis</name>
    <dbReference type="NCBI Taxonomy" id="152371"/>
    <lineage>
        <taxon>Eukaryota</taxon>
        <taxon>Viridiplantae</taxon>
        <taxon>Streptophyta</taxon>
        <taxon>Embryophyta</taxon>
        <taxon>Tracheophyta</taxon>
        <taxon>Spermatophyta</taxon>
        <taxon>Magnoliopsida</taxon>
        <taxon>Ranunculales</taxon>
        <taxon>Menispermaceae</taxon>
        <taxon>Menispermoideae</taxon>
        <taxon>Cissampelideae</taxon>
        <taxon>Stephania</taxon>
    </lineage>
</organism>
<evidence type="ECO:0000313" key="1">
    <source>
        <dbReference type="EMBL" id="KAK9098755.1"/>
    </source>
</evidence>
<protein>
    <submittedName>
        <fullName evidence="1">Uncharacterized protein</fullName>
    </submittedName>
</protein>
<accession>A0AAP0ESC3</accession>
<dbReference type="EMBL" id="JBBNAF010000011">
    <property type="protein sequence ID" value="KAK9098755.1"/>
    <property type="molecule type" value="Genomic_DNA"/>
</dbReference>
<gene>
    <name evidence="1" type="ORF">Syun_025800</name>
</gene>
<dbReference type="Proteomes" id="UP001420932">
    <property type="component" value="Unassembled WGS sequence"/>
</dbReference>
<evidence type="ECO:0000313" key="2">
    <source>
        <dbReference type="Proteomes" id="UP001420932"/>
    </source>
</evidence>
<sequence length="246" mass="26713">MVTFYLRYELLSRRRRYIPIECTLGALIRVRGYLIVARVRAGRQVYHPKPESAGLLPRLNDLLVPRRRSSALPYRSFALPCHSSAPPSIAIGCHTTVSSAADLLLPCRGPLVRVRSPPCSAARTPSSTAYTSSAARHDQREVSLAALLLPPSVAAAPPSSSSPPYIDGLVVKHADIAIAINMQTTITDQCEGGDGSVSNSQHTVSVGDFQKLSDRVAAQGQQLADFMLDMTMRMFALHSQLLRLLP</sequence>
<reference evidence="1 2" key="1">
    <citation type="submission" date="2024-01" db="EMBL/GenBank/DDBJ databases">
        <title>Genome assemblies of Stephania.</title>
        <authorList>
            <person name="Yang L."/>
        </authorList>
    </citation>
    <scope>NUCLEOTIDE SEQUENCE [LARGE SCALE GENOMIC DNA]</scope>
    <source>
        <strain evidence="1">YNDBR</strain>
        <tissue evidence="1">Leaf</tissue>
    </source>
</reference>
<dbReference type="AlphaFoldDB" id="A0AAP0ESC3"/>
<keyword evidence="2" id="KW-1185">Reference proteome</keyword>
<name>A0AAP0ESC3_9MAGN</name>
<proteinExistence type="predicted"/>
<comment type="caution">
    <text evidence="1">The sequence shown here is derived from an EMBL/GenBank/DDBJ whole genome shotgun (WGS) entry which is preliminary data.</text>
</comment>